<evidence type="ECO:0000256" key="6">
    <source>
        <dbReference type="ARBA" id="ARBA00022842"/>
    </source>
</evidence>
<feature type="compositionally biased region" description="Basic residues" evidence="7">
    <location>
        <begin position="53"/>
        <end position="65"/>
    </location>
</feature>
<organism evidence="12">
    <name type="scientific">Lingula anatina</name>
    <name type="common">Brachiopod</name>
    <name type="synonym">Lingula unguis</name>
    <dbReference type="NCBI Taxonomy" id="7574"/>
    <lineage>
        <taxon>Eukaryota</taxon>
        <taxon>Metazoa</taxon>
        <taxon>Spiralia</taxon>
        <taxon>Lophotrochozoa</taxon>
        <taxon>Brachiopoda</taxon>
        <taxon>Linguliformea</taxon>
        <taxon>Lingulata</taxon>
        <taxon>Lingulida</taxon>
        <taxon>Linguloidea</taxon>
        <taxon>Lingulidae</taxon>
        <taxon>Lingula</taxon>
    </lineage>
</organism>
<evidence type="ECO:0000256" key="7">
    <source>
        <dbReference type="SAM" id="MobiDB-lite"/>
    </source>
</evidence>
<name>A0A1S3IYY3_LINAN</name>
<dbReference type="RefSeq" id="XP_013403415.1">
    <property type="nucleotide sequence ID" value="XM_013547961.2"/>
</dbReference>
<evidence type="ECO:0000313" key="13">
    <source>
        <dbReference type="RefSeq" id="XP_013403413.1"/>
    </source>
</evidence>
<evidence type="ECO:0000256" key="1">
    <source>
        <dbReference type="ARBA" id="ARBA00001946"/>
    </source>
</evidence>
<feature type="compositionally biased region" description="Polar residues" evidence="7">
    <location>
        <begin position="37"/>
        <end position="49"/>
    </location>
</feature>
<evidence type="ECO:0000256" key="2">
    <source>
        <dbReference type="ARBA" id="ARBA00008307"/>
    </source>
</evidence>
<feature type="compositionally biased region" description="Polar residues" evidence="7">
    <location>
        <begin position="144"/>
        <end position="156"/>
    </location>
</feature>
<dbReference type="GO" id="GO:0046872">
    <property type="term" value="F:metal ion binding"/>
    <property type="evidence" value="ECO:0007669"/>
    <property type="project" value="UniProtKB-KW"/>
</dbReference>
<accession>A0A1S3IYY3</accession>
<keyword evidence="4" id="KW-0548">Nucleotidyltransferase</keyword>
<dbReference type="GeneID" id="106168778"/>
<evidence type="ECO:0000313" key="11">
    <source>
        <dbReference type="RefSeq" id="XP_013403411.1"/>
    </source>
</evidence>
<dbReference type="AlphaFoldDB" id="A0A1S3IYY3"/>
<dbReference type="RefSeq" id="XP_013403414.1">
    <property type="nucleotide sequence ID" value="XM_013547960.2"/>
</dbReference>
<feature type="compositionally biased region" description="Basic and acidic residues" evidence="7">
    <location>
        <begin position="66"/>
        <end position="117"/>
    </location>
</feature>
<evidence type="ECO:0000313" key="12">
    <source>
        <dbReference type="RefSeq" id="XP_013403412.1"/>
    </source>
</evidence>
<evidence type="ECO:0000256" key="3">
    <source>
        <dbReference type="ARBA" id="ARBA00022679"/>
    </source>
</evidence>
<evidence type="ECO:0000259" key="9">
    <source>
        <dbReference type="Pfam" id="PF20266"/>
    </source>
</evidence>
<dbReference type="InterPro" id="IPR024810">
    <property type="entry name" value="MAB21L/cGLR"/>
</dbReference>
<comment type="cofactor">
    <cofactor evidence="1">
        <name>Mg(2+)</name>
        <dbReference type="ChEBI" id="CHEBI:18420"/>
    </cofactor>
</comment>
<dbReference type="RefSeq" id="XP_013403412.1">
    <property type="nucleotide sequence ID" value="XM_013547958.2"/>
</dbReference>
<dbReference type="Proteomes" id="UP000085678">
    <property type="component" value="Unplaced"/>
</dbReference>
<dbReference type="InterPro" id="IPR046906">
    <property type="entry name" value="Mab-21_HhH/H2TH-like"/>
</dbReference>
<feature type="compositionally biased region" description="Basic and acidic residues" evidence="7">
    <location>
        <begin position="124"/>
        <end position="142"/>
    </location>
</feature>
<feature type="signal peptide" evidence="8">
    <location>
        <begin position="1"/>
        <end position="27"/>
    </location>
</feature>
<feature type="chain" id="PRO_5014545867" evidence="8">
    <location>
        <begin position="28"/>
        <end position="632"/>
    </location>
</feature>
<evidence type="ECO:0000256" key="8">
    <source>
        <dbReference type="SAM" id="SignalP"/>
    </source>
</evidence>
<dbReference type="KEGG" id="lak:106168778"/>
<dbReference type="RefSeq" id="XP_013403413.1">
    <property type="nucleotide sequence ID" value="XM_013547959.2"/>
</dbReference>
<dbReference type="Gene3D" id="1.10.1410.40">
    <property type="match status" value="1"/>
</dbReference>
<keyword evidence="8" id="KW-0732">Signal</keyword>
<dbReference type="GO" id="GO:0016779">
    <property type="term" value="F:nucleotidyltransferase activity"/>
    <property type="evidence" value="ECO:0007669"/>
    <property type="project" value="UniProtKB-KW"/>
</dbReference>
<dbReference type="Pfam" id="PF20266">
    <property type="entry name" value="Mab-21_C"/>
    <property type="match status" value="1"/>
</dbReference>
<feature type="compositionally biased region" description="Basic residues" evidence="7">
    <location>
        <begin position="176"/>
        <end position="187"/>
    </location>
</feature>
<comment type="similarity">
    <text evidence="2">Belongs to the mab-21 family.</text>
</comment>
<evidence type="ECO:0000256" key="4">
    <source>
        <dbReference type="ARBA" id="ARBA00022695"/>
    </source>
</evidence>
<keyword evidence="10" id="KW-1185">Reference proteome</keyword>
<keyword evidence="6" id="KW-0460">Magnesium</keyword>
<feature type="region of interest" description="Disordered" evidence="7">
    <location>
        <begin position="27"/>
        <end position="212"/>
    </location>
</feature>
<keyword evidence="3" id="KW-0808">Transferase</keyword>
<dbReference type="RefSeq" id="XP_013403411.1">
    <property type="nucleotide sequence ID" value="XM_013547957.2"/>
</dbReference>
<evidence type="ECO:0000313" key="15">
    <source>
        <dbReference type="RefSeq" id="XP_013403415.1"/>
    </source>
</evidence>
<proteinExistence type="inferred from homology"/>
<feature type="compositionally biased region" description="Basic and acidic residues" evidence="7">
    <location>
        <begin position="157"/>
        <end position="175"/>
    </location>
</feature>
<evidence type="ECO:0000313" key="10">
    <source>
        <dbReference type="Proteomes" id="UP000085678"/>
    </source>
</evidence>
<dbReference type="PANTHER" id="PTHR10656">
    <property type="entry name" value="CELL FATE DETERMINING PROTEIN MAB21-RELATED"/>
    <property type="match status" value="1"/>
</dbReference>
<protein>
    <submittedName>
        <fullName evidence="11 12">Uncharacterized protein LOC106168778</fullName>
    </submittedName>
</protein>
<evidence type="ECO:0000256" key="5">
    <source>
        <dbReference type="ARBA" id="ARBA00022723"/>
    </source>
</evidence>
<sequence length="632" mass="72610">MALPNKLAFFVVLVVLMVAVYVEDVQGKKGRKRAANTDVQSISKPQNTIKEQKNKKVHHIKGHNAKKNERENKKNQEKGRDNHPGIKKEQTQKPIHDIDVKNEEQKKNRGKSVEEKGLKKKMKEKPGENHVKRQITDAKIHDTNGAQPISKPQNTIKEQKDQKAHHIKGQDTKKNENKKKKEKRRAKHPEAGENPTVTTTNKTKAGNEKKKGNIKEERVTAKIPGMKKQTAQKPIPSVDVNEKKNKTNSTEGKDLWEKMKDIPVYFNRWITDIKTPSTSDGDIQDQIPLLQDKEMLHKNLQSFLETIAPPQETVSKHRNIVDHFLQEMERRLQGEQKSLKFGNLGLVGSVSEGVQVIAADDFDVSVAIDIGHLSAMASQTPGYDFIESPNCTRTKLCGHDNLKVVPFKVISRLQSIIQENLNYFQKFSPNLKYNLGFKGPTVKVEILEGEEFLVRIEFVPLVTSSNGNRYVAKSYKDEDIETVTVWRRSFAREERELLSKFNRKSTCHLDVLRIMKAIVKRDPELNTTKKHHRLTSYHMKTTLFTLISETQGIDWSPNQLPSYFVKFLQRLKDFLNQGCMKSHFLDDGNLFNSISKSDMPRIINRIDTFLKEPKHLYRILSAEMKDPAREEL</sequence>
<feature type="domain" description="Mab-21-like HhH/H2TH-like" evidence="9">
    <location>
        <begin position="509"/>
        <end position="606"/>
    </location>
</feature>
<keyword evidence="5" id="KW-0479">Metal-binding</keyword>
<reference evidence="11 12" key="1">
    <citation type="submission" date="2023-09" db="UniProtKB">
        <authorList>
            <consortium name="RefSeq"/>
        </authorList>
    </citation>
    <scope>IDENTIFICATION</scope>
    <source>
        <tissue evidence="11 12">Gonads</tissue>
    </source>
</reference>
<evidence type="ECO:0000313" key="14">
    <source>
        <dbReference type="RefSeq" id="XP_013403414.1"/>
    </source>
</evidence>
<gene>
    <name evidence="11 12 13 14 15" type="primary">LOC106168778</name>
</gene>
<dbReference type="PANTHER" id="PTHR10656:SF42">
    <property type="entry name" value="CYCLIC GMP-AMP SYNTHASE-LIKE PROTEIN-RELATED"/>
    <property type="match status" value="1"/>
</dbReference>
<dbReference type="SMART" id="SM01265">
    <property type="entry name" value="Mab-21"/>
    <property type="match status" value="1"/>
</dbReference>